<dbReference type="PANTHER" id="PTHR43194">
    <property type="entry name" value="HYDROLASE ALPHA/BETA FOLD FAMILY"/>
    <property type="match status" value="1"/>
</dbReference>
<dbReference type="GO" id="GO:0016787">
    <property type="term" value="F:hydrolase activity"/>
    <property type="evidence" value="ECO:0007669"/>
    <property type="project" value="UniProtKB-KW"/>
</dbReference>
<dbReference type="RefSeq" id="WP_164344151.1">
    <property type="nucleotide sequence ID" value="NZ_JAAGLQ010000212.1"/>
</dbReference>
<name>A0A6N9TWX2_STRHA</name>
<accession>A0A6N9TWX2</accession>
<dbReference type="Proteomes" id="UP000471293">
    <property type="component" value="Unassembled WGS sequence"/>
</dbReference>
<keyword evidence="3" id="KW-0378">Hydrolase</keyword>
<dbReference type="InterPro" id="IPR000073">
    <property type="entry name" value="AB_hydrolase_1"/>
</dbReference>
<organism evidence="3 4">
    <name type="scientific">Streptomyces halstedii</name>
    <dbReference type="NCBI Taxonomy" id="1944"/>
    <lineage>
        <taxon>Bacteria</taxon>
        <taxon>Bacillati</taxon>
        <taxon>Actinomycetota</taxon>
        <taxon>Actinomycetes</taxon>
        <taxon>Kitasatosporales</taxon>
        <taxon>Streptomycetaceae</taxon>
        <taxon>Streptomyces</taxon>
    </lineage>
</organism>
<reference evidence="3 4" key="1">
    <citation type="submission" date="2020-01" db="EMBL/GenBank/DDBJ databases">
        <title>Insect and environment-associated Actinomycetes.</title>
        <authorList>
            <person name="Currrie C."/>
            <person name="Chevrette M."/>
            <person name="Carlson C."/>
            <person name="Stubbendieck R."/>
            <person name="Wendt-Pienkowski E."/>
        </authorList>
    </citation>
    <scope>NUCLEOTIDE SEQUENCE [LARGE SCALE GENOMIC DNA]</scope>
    <source>
        <strain evidence="3 4">SID11342</strain>
    </source>
</reference>
<dbReference type="InterPro" id="IPR000639">
    <property type="entry name" value="Epox_hydrolase-like"/>
</dbReference>
<evidence type="ECO:0000313" key="2">
    <source>
        <dbReference type="EMBL" id="MBV7671611.1"/>
    </source>
</evidence>
<protein>
    <submittedName>
        <fullName evidence="3">Alpha/beta hydrolase</fullName>
    </submittedName>
</protein>
<dbReference type="Proteomes" id="UP000735541">
    <property type="component" value="Unassembled WGS sequence"/>
</dbReference>
<dbReference type="AlphaFoldDB" id="A0A6N9TWX2"/>
<dbReference type="SUPFAM" id="SSF53474">
    <property type="entry name" value="alpha/beta-Hydrolases"/>
    <property type="match status" value="1"/>
</dbReference>
<dbReference type="Gene3D" id="3.40.50.1820">
    <property type="entry name" value="alpha/beta hydrolase"/>
    <property type="match status" value="1"/>
</dbReference>
<evidence type="ECO:0000313" key="3">
    <source>
        <dbReference type="EMBL" id="NEA15981.1"/>
    </source>
</evidence>
<reference evidence="2 5" key="2">
    <citation type="submission" date="2021-07" db="EMBL/GenBank/DDBJ databases">
        <title>Sequencing Streptomyces halstedii LGO-A4 genome an citrus endophytic actinomycete.</title>
        <authorList>
            <person name="Samborskyy M."/>
            <person name="Scott N."/>
            <person name="Deglau R."/>
            <person name="Dickens S."/>
            <person name="Oliveira L.G."/>
        </authorList>
    </citation>
    <scope>NUCLEOTIDE SEQUENCE [LARGE SCALE GENOMIC DNA]</scope>
    <source>
        <strain evidence="2 5">LGO-A4</strain>
    </source>
</reference>
<evidence type="ECO:0000313" key="4">
    <source>
        <dbReference type="Proteomes" id="UP000471293"/>
    </source>
</evidence>
<keyword evidence="5" id="KW-1185">Reference proteome</keyword>
<dbReference type="Pfam" id="PF12697">
    <property type="entry name" value="Abhydrolase_6"/>
    <property type="match status" value="1"/>
</dbReference>
<dbReference type="EMBL" id="JAAGLQ010000212">
    <property type="protein sequence ID" value="NEA15981.1"/>
    <property type="molecule type" value="Genomic_DNA"/>
</dbReference>
<dbReference type="InterPro" id="IPR029058">
    <property type="entry name" value="AB_hydrolase_fold"/>
</dbReference>
<dbReference type="PRINTS" id="PR00111">
    <property type="entry name" value="ABHYDROLASE"/>
</dbReference>
<evidence type="ECO:0000313" key="5">
    <source>
        <dbReference type="Proteomes" id="UP000735541"/>
    </source>
</evidence>
<dbReference type="InterPro" id="IPR050228">
    <property type="entry name" value="Carboxylesterase_BioH"/>
</dbReference>
<dbReference type="PANTHER" id="PTHR43194:SF2">
    <property type="entry name" value="PEROXISOMAL MEMBRANE PROTEIN LPX1"/>
    <property type="match status" value="1"/>
</dbReference>
<feature type="domain" description="AB hydrolase-1" evidence="1">
    <location>
        <begin position="49"/>
        <end position="275"/>
    </location>
</feature>
<evidence type="ECO:0000259" key="1">
    <source>
        <dbReference type="Pfam" id="PF12697"/>
    </source>
</evidence>
<proteinExistence type="predicted"/>
<sequence length="290" mass="32372">MSADEAQDNHHDLSYREDIPRVRTREGVELYAETNGEGDITVTTLNNFFFSAPFWREYTEELVKHYRVLSYDLCNHGQSSRVEQEPTWEEHAEDLIGLLDGLGIESTYLIGTSASTQLARDVALAHPDRVRGMVLAGPVVGPQGMRRHRGLQRAWLRTLNSYGMPELYSHMYPEVISTDMNEETGTPGFLGLRESFLAMSTAEELNNGLTLAQQGDPSPELLTRIQTPTLIALGDDDILLGPTAGQELAELFPKGRLALMPKAGHVPFLDDPEGFQEIVRKFVDEVESDV</sequence>
<comment type="caution">
    <text evidence="3">The sequence shown here is derived from an EMBL/GenBank/DDBJ whole genome shotgun (WGS) entry which is preliminary data.</text>
</comment>
<dbReference type="PRINTS" id="PR00412">
    <property type="entry name" value="EPOXHYDRLASE"/>
</dbReference>
<gene>
    <name evidence="3" type="ORF">G3I29_10670</name>
    <name evidence="2" type="ORF">STHAL_19370</name>
</gene>
<dbReference type="EMBL" id="JAHUVW010000001">
    <property type="protein sequence ID" value="MBV7671611.1"/>
    <property type="molecule type" value="Genomic_DNA"/>
</dbReference>